<dbReference type="PRINTS" id="PR00840">
    <property type="entry name" value="Y06768FAMILY"/>
</dbReference>
<dbReference type="RefSeq" id="WP_005683319.1">
    <property type="nucleotide sequence ID" value="NZ_ADNC01000007.1"/>
</dbReference>
<feature type="domain" description="DUF31" evidence="2">
    <location>
        <begin position="271"/>
        <end position="667"/>
    </location>
</feature>
<feature type="signal peptide" evidence="1">
    <location>
        <begin position="1"/>
        <end position="23"/>
    </location>
</feature>
<dbReference type="Proteomes" id="UP000004757">
    <property type="component" value="Unassembled WGS sequence"/>
</dbReference>
<protein>
    <submittedName>
        <fullName evidence="3">Lipofamily protein</fullName>
    </submittedName>
</protein>
<dbReference type="InterPro" id="IPR022382">
    <property type="entry name" value="Mycoplasma_peptidase_DUF31"/>
</dbReference>
<evidence type="ECO:0000313" key="3">
    <source>
        <dbReference type="EMBL" id="EFF41622.1"/>
    </source>
</evidence>
<dbReference type="InterPro" id="IPR022381">
    <property type="entry name" value="Uncharacterised_MG067"/>
</dbReference>
<dbReference type="eggNOG" id="ENOG5033SXH">
    <property type="taxonomic scope" value="Bacteria"/>
</dbReference>
<evidence type="ECO:0000313" key="4">
    <source>
        <dbReference type="Proteomes" id="UP000004757"/>
    </source>
</evidence>
<keyword evidence="4" id="KW-1185">Reference proteome</keyword>
<organism evidence="3 4">
    <name type="scientific">Mycoplasmopsis alligatoris A21JP2</name>
    <dbReference type="NCBI Taxonomy" id="747682"/>
    <lineage>
        <taxon>Bacteria</taxon>
        <taxon>Bacillati</taxon>
        <taxon>Mycoplasmatota</taxon>
        <taxon>Mycoplasmoidales</taxon>
        <taxon>Metamycoplasmataceae</taxon>
        <taxon>Mycoplasmopsis</taxon>
    </lineage>
</organism>
<dbReference type="PROSITE" id="PS51257">
    <property type="entry name" value="PROKAR_LIPOPROTEIN"/>
    <property type="match status" value="1"/>
</dbReference>
<proteinExistence type="predicted"/>
<evidence type="ECO:0000259" key="2">
    <source>
        <dbReference type="Pfam" id="PF01732"/>
    </source>
</evidence>
<feature type="chain" id="PRO_5003067157" evidence="1">
    <location>
        <begin position="24"/>
        <end position="760"/>
    </location>
</feature>
<dbReference type="Pfam" id="PF01732">
    <property type="entry name" value="Mycop_pep_DUF31"/>
    <property type="match status" value="1"/>
</dbReference>
<keyword evidence="1" id="KW-0732">Signal</keyword>
<name>D4XVB5_9BACT</name>
<dbReference type="AlphaFoldDB" id="D4XVB5"/>
<evidence type="ECO:0000256" key="1">
    <source>
        <dbReference type="SAM" id="SignalP"/>
    </source>
</evidence>
<dbReference type="EMBL" id="ADNC01000007">
    <property type="protein sequence ID" value="EFF41622.1"/>
    <property type="molecule type" value="Genomic_DNA"/>
</dbReference>
<dbReference type="OrthoDB" id="395427at2"/>
<dbReference type="STRING" id="747682.MALL_0669"/>
<reference evidence="3 4" key="1">
    <citation type="submission" date="2010-03" db="EMBL/GenBank/DDBJ databases">
        <authorList>
            <person name="Glass J.I."/>
            <person name="Benders G.A."/>
            <person name="Durkin A.S."/>
            <person name="Farmerie W.G."/>
            <person name="Hlavinka K."/>
            <person name="Hostetler J."/>
            <person name="Jackson J."/>
            <person name="May M.A."/>
            <person name="Miller R.H."/>
            <person name="Paralanov V."/>
            <person name="Radune D."/>
            <person name="Szczypinski B."/>
            <person name="Brown D.R."/>
        </authorList>
    </citation>
    <scope>NUCLEOTIDE SEQUENCE [LARGE SCALE GENOMIC DNA]</scope>
    <source>
        <strain evidence="3 4">A21JP2</strain>
    </source>
</reference>
<sequence length="760" mass="86094">MIKKKFILKSLLTSTAISPFIFIASCSSSNINTDNSTNKSNEKNSEVKKELENFDIKIAYSGHEPQPTVYANEPLTSDFKSNLSDEILSKYKFEVIGLLNPNAKEGTVEVKYKLVNLKDSNDSIEKVQVVGGFFKHPFGVFRNGDISSNHKLAITEGELLKYTSKTRLERFNEDNAKYMELLKRQDRAAYLKNDLSDEQIAKLDKQAFENNQETFKNAMYKGFSVPYLDKSGKAIGLNLNMSVQVGKGPSLIDEYVDEPYSLGLARTLPSKTYKQIGLQTYSLYFNNPGVSAQHGTTWILDFKKPEAGKYPTTWYFATNVHVADGMKFVDDKNYPTRSKKVKTNTVQFLRLKNDVGTRTTFRPTRFGDEYENWAFGVENNPFKTIYMGLNFLKSSPKEYLAPDSPFADTEEMADFAVFEVDFTKFNLNEVRVYTAGKEVAKNYKTHEELAKDMTNDYATKTNEHIKFLSTSYLKDYDKIGRPFANHPKDPVFAKNGNKVIDGLFALGYPITGLGSWLDFFLDKYEDANDLSEANNSLSLWVNGYRKWYKKLGTSETAANTGLKDEELDKGNTLSTELGYRSFITRPGILDMMIGSPFSNKSPYEYPADEDKINELPDSFATTDKPNNFKNRYLSYGINYFLRHFAAGGGASGTSVRNQKNELVGIVHSSSQSARTSLASAFRSEGVTYNGYYGPYQMEEYDLIYGGGKNQRSSYREALQKLYGDSYQTNLFDKGLKLENVPQEFKLSDKKINPSEFDNSI</sequence>
<dbReference type="NCBIfam" id="NF045842">
    <property type="entry name" value="MIP_near_MIB"/>
    <property type="match status" value="1"/>
</dbReference>
<dbReference type="NCBIfam" id="NF045841">
    <property type="entry name" value="Ig_SerProt_MIP"/>
    <property type="match status" value="1"/>
</dbReference>
<accession>D4XVB5</accession>
<comment type="caution">
    <text evidence="3">The sequence shown here is derived from an EMBL/GenBank/DDBJ whole genome shotgun (WGS) entry which is preliminary data.</text>
</comment>
<gene>
    <name evidence="3" type="ORF">MALL_0669</name>
</gene>